<keyword evidence="4 5" id="KW-0620">Polyamine biosynthesis</keyword>
<keyword evidence="2 5" id="KW-0808">Transferase</keyword>
<evidence type="ECO:0000256" key="7">
    <source>
        <dbReference type="RuleBase" id="RU003836"/>
    </source>
</evidence>
<dbReference type="UniPathway" id="UPA00248">
    <property type="reaction ID" value="UER00314"/>
</dbReference>
<dbReference type="EMBL" id="BCNO01000001">
    <property type="protein sequence ID" value="GAQ94724.1"/>
    <property type="molecule type" value="Genomic_DNA"/>
</dbReference>
<dbReference type="FunFam" id="2.30.140.10:FF:000023">
    <property type="entry name" value="Polyamine aminopropyltransferase 1"/>
    <property type="match status" value="1"/>
</dbReference>
<feature type="binding site" evidence="5">
    <location>
        <position position="31"/>
    </location>
    <ligand>
        <name>S-methyl-5'-thioadenosine</name>
        <dbReference type="ChEBI" id="CHEBI:17509"/>
    </ligand>
</feature>
<dbReference type="InterPro" id="IPR030373">
    <property type="entry name" value="PABS_CS"/>
</dbReference>
<dbReference type="Gene3D" id="3.40.50.150">
    <property type="entry name" value="Vaccinia Virus protein VP39"/>
    <property type="match status" value="1"/>
</dbReference>
<dbReference type="HAMAP" id="MF_00198">
    <property type="entry name" value="Spermidine_synth"/>
    <property type="match status" value="1"/>
</dbReference>
<dbReference type="GO" id="GO:0008295">
    <property type="term" value="P:spermidine biosynthetic process"/>
    <property type="evidence" value="ECO:0007669"/>
    <property type="project" value="UniProtKB-UniRule"/>
</dbReference>
<dbReference type="Pfam" id="PF17284">
    <property type="entry name" value="Spermine_synt_N"/>
    <property type="match status" value="1"/>
</dbReference>
<comment type="caution">
    <text evidence="5">Lacks conserved residue(s) required for the propagation of feature annotation.</text>
</comment>
<dbReference type="RefSeq" id="WP_059176153.1">
    <property type="nucleotide sequence ID" value="NZ_BCNO01000001.1"/>
</dbReference>
<keyword evidence="11" id="KW-1185">Reference proteome</keyword>
<dbReference type="NCBIfam" id="TIGR00417">
    <property type="entry name" value="speE"/>
    <property type="match status" value="1"/>
</dbReference>
<dbReference type="Proteomes" id="UP000054976">
    <property type="component" value="Unassembled WGS sequence"/>
</dbReference>
<evidence type="ECO:0000259" key="9">
    <source>
        <dbReference type="PROSITE" id="PS51006"/>
    </source>
</evidence>
<dbReference type="STRING" id="86166.TAGGR_1909"/>
<reference evidence="11" key="1">
    <citation type="submission" date="2016-01" db="EMBL/GenBank/DDBJ databases">
        <title>Draft genome sequence of Thermodesulfovibrio aggregans strain TGE-P1.</title>
        <authorList>
            <person name="Sekiguchi Y."/>
            <person name="Ohashi A."/>
            <person name="Matsuura N."/>
            <person name="Tourlousse M.D."/>
        </authorList>
    </citation>
    <scope>NUCLEOTIDE SEQUENCE [LARGE SCALE GENOMIC DNA]</scope>
    <source>
        <strain evidence="11">TGE-P1</strain>
    </source>
</reference>
<feature type="domain" description="PABS" evidence="9">
    <location>
        <begin position="1"/>
        <end position="235"/>
    </location>
</feature>
<dbReference type="NCBIfam" id="NF002010">
    <property type="entry name" value="PRK00811.1"/>
    <property type="match status" value="1"/>
</dbReference>
<evidence type="ECO:0000313" key="10">
    <source>
        <dbReference type="EMBL" id="GAQ94724.1"/>
    </source>
</evidence>
<accession>A0A0U9HPE3</accession>
<dbReference type="OrthoDB" id="9793120at2"/>
<evidence type="ECO:0000256" key="1">
    <source>
        <dbReference type="ARBA" id="ARBA00007867"/>
    </source>
</evidence>
<evidence type="ECO:0000256" key="3">
    <source>
        <dbReference type="ARBA" id="ARBA00023066"/>
    </source>
</evidence>
<dbReference type="CDD" id="cd02440">
    <property type="entry name" value="AdoMet_MTases"/>
    <property type="match status" value="1"/>
</dbReference>
<dbReference type="InterPro" id="IPR030374">
    <property type="entry name" value="PABS"/>
</dbReference>
<comment type="function">
    <text evidence="5">Catalyzes the irreversible transfer of a propylamine group from the amino donor S-adenosylmethioninamine (decarboxy-AdoMet) to putrescine (1,4-diaminobutane) to yield spermidine.</text>
</comment>
<dbReference type="PANTHER" id="PTHR11558">
    <property type="entry name" value="SPERMIDINE/SPERMINE SYNTHASE"/>
    <property type="match status" value="1"/>
</dbReference>
<dbReference type="SUPFAM" id="SSF53335">
    <property type="entry name" value="S-adenosyl-L-methionine-dependent methyltransferases"/>
    <property type="match status" value="1"/>
</dbReference>
<comment type="pathway">
    <text evidence="5">Amine and polyamine biosynthesis; spermidine biosynthesis; spermidine from putrescine: step 1/1.</text>
</comment>
<dbReference type="InterPro" id="IPR001045">
    <property type="entry name" value="Spermi_synthase"/>
</dbReference>
<dbReference type="InterPro" id="IPR029063">
    <property type="entry name" value="SAM-dependent_MTases_sf"/>
</dbReference>
<organism evidence="10 11">
    <name type="scientific">Thermodesulfovibrio aggregans</name>
    <dbReference type="NCBI Taxonomy" id="86166"/>
    <lineage>
        <taxon>Bacteria</taxon>
        <taxon>Pseudomonadati</taxon>
        <taxon>Nitrospirota</taxon>
        <taxon>Thermodesulfovibrionia</taxon>
        <taxon>Thermodesulfovibrionales</taxon>
        <taxon>Thermodesulfovibrionaceae</taxon>
        <taxon>Thermodesulfovibrio</taxon>
    </lineage>
</organism>
<name>A0A0U9HPE3_9BACT</name>
<dbReference type="GO" id="GO:0005829">
    <property type="term" value="C:cytosol"/>
    <property type="evidence" value="ECO:0007669"/>
    <property type="project" value="TreeGrafter"/>
</dbReference>
<dbReference type="Pfam" id="PF01564">
    <property type="entry name" value="Spermine_synth"/>
    <property type="match status" value="1"/>
</dbReference>
<comment type="similarity">
    <text evidence="1 5 7">Belongs to the spermidine/spermine synthase family.</text>
</comment>
<feature type="binding site" evidence="5">
    <location>
        <position position="86"/>
    </location>
    <ligand>
        <name>spermidine</name>
        <dbReference type="ChEBI" id="CHEBI:57834"/>
    </ligand>
</feature>
<dbReference type="PROSITE" id="PS01330">
    <property type="entry name" value="PABS_1"/>
    <property type="match status" value="1"/>
</dbReference>
<proteinExistence type="inferred from homology"/>
<keyword evidence="3 5" id="KW-0745">Spermidine biosynthesis</keyword>
<dbReference type="NCBIfam" id="NF037959">
    <property type="entry name" value="MFS_SpdSyn"/>
    <property type="match status" value="1"/>
</dbReference>
<feature type="binding site" evidence="5">
    <location>
        <position position="62"/>
    </location>
    <ligand>
        <name>spermidine</name>
        <dbReference type="ChEBI" id="CHEBI:57834"/>
    </ligand>
</feature>
<sequence>MIKFFEKDPYAPIQYVYDVEKVLYKGKSKFQEIMVFENPYFGKILVLDGVVQLTERDEFIYHEMLTHVVMHAHPEAKTVAVIGGGDGGAVREVLKHDCVEKLYFIEIDEEVINTSKKFFPSVSCSIDDPRVEIRCMDGAEFIKEMNETLDVIIVDSTDIIGFAKSLFTVEFFKSVRDALTKNGMFVTLSESLIFHKELVYEVQNSMKLIFPIVDLYTASIATYAGNWWSFSVGSKSLDPREIRKPVKVSTKLYTEELHKSCFLPRDIYKKLLNKQLDW</sequence>
<evidence type="ECO:0000256" key="2">
    <source>
        <dbReference type="ARBA" id="ARBA00022679"/>
    </source>
</evidence>
<dbReference type="InterPro" id="IPR035246">
    <property type="entry name" value="Spermidine_synt_N"/>
</dbReference>
<feature type="binding site" evidence="5">
    <location>
        <position position="106"/>
    </location>
    <ligand>
        <name>S-methyl-5'-thioadenosine</name>
        <dbReference type="ChEBI" id="CHEBI:17509"/>
    </ligand>
</feature>
<feature type="binding site" evidence="5">
    <location>
        <begin position="155"/>
        <end position="158"/>
    </location>
    <ligand>
        <name>spermidine</name>
        <dbReference type="ChEBI" id="CHEBI:57834"/>
    </ligand>
</feature>
<dbReference type="GO" id="GO:0004766">
    <property type="term" value="F:spermidine synthase activity"/>
    <property type="evidence" value="ECO:0007669"/>
    <property type="project" value="UniProtKB-UniRule"/>
</dbReference>
<gene>
    <name evidence="5" type="primary">speE</name>
    <name evidence="10" type="ORF">TAGGR_1909</name>
</gene>
<evidence type="ECO:0000256" key="8">
    <source>
        <dbReference type="RuleBase" id="RU003837"/>
    </source>
</evidence>
<comment type="catalytic activity">
    <reaction evidence="5 8">
        <text>S-adenosyl 3-(methylsulfanyl)propylamine + putrescine = S-methyl-5'-thioadenosine + spermidine + H(+)</text>
        <dbReference type="Rhea" id="RHEA:12721"/>
        <dbReference type="ChEBI" id="CHEBI:15378"/>
        <dbReference type="ChEBI" id="CHEBI:17509"/>
        <dbReference type="ChEBI" id="CHEBI:57443"/>
        <dbReference type="ChEBI" id="CHEBI:57834"/>
        <dbReference type="ChEBI" id="CHEBI:326268"/>
        <dbReference type="EC" id="2.5.1.16"/>
    </reaction>
</comment>
<evidence type="ECO:0000256" key="4">
    <source>
        <dbReference type="ARBA" id="ARBA00023115"/>
    </source>
</evidence>
<dbReference type="InterPro" id="IPR037163">
    <property type="entry name" value="Spermidine_synt_N_sf"/>
</dbReference>
<dbReference type="Gene3D" id="2.30.140.10">
    <property type="entry name" value="Spermidine synthase, tetramerisation domain"/>
    <property type="match status" value="1"/>
</dbReference>
<dbReference type="AlphaFoldDB" id="A0A0U9HPE3"/>
<feature type="active site" description="Proton acceptor" evidence="5 6">
    <location>
        <position position="155"/>
    </location>
</feature>
<protein>
    <recommendedName>
        <fullName evidence="5">Polyamine aminopropyltransferase</fullName>
    </recommendedName>
    <alternativeName>
        <fullName evidence="5">Putrescine aminopropyltransferase</fullName>
        <shortName evidence="5">PAPT</shortName>
    </alternativeName>
    <alternativeName>
        <fullName evidence="5">Spermidine synthase</fullName>
        <shortName evidence="5">SPDS</shortName>
        <shortName evidence="5">SPDSY</shortName>
        <ecNumber evidence="5">2.5.1.16</ecNumber>
    </alternativeName>
</protein>
<evidence type="ECO:0000256" key="6">
    <source>
        <dbReference type="PROSITE-ProRule" id="PRU00354"/>
    </source>
</evidence>
<dbReference type="PROSITE" id="PS51006">
    <property type="entry name" value="PABS_2"/>
    <property type="match status" value="1"/>
</dbReference>
<dbReference type="EC" id="2.5.1.16" evidence="5"/>
<dbReference type="PANTHER" id="PTHR11558:SF11">
    <property type="entry name" value="SPERMIDINE SYNTHASE"/>
    <property type="match status" value="1"/>
</dbReference>
<feature type="binding site" evidence="5">
    <location>
        <begin position="137"/>
        <end position="138"/>
    </location>
    <ligand>
        <name>S-methyl-5'-thioadenosine</name>
        <dbReference type="ChEBI" id="CHEBI:17509"/>
    </ligand>
</feature>
<evidence type="ECO:0000256" key="5">
    <source>
        <dbReference type="HAMAP-Rule" id="MF_00198"/>
    </source>
</evidence>
<comment type="caution">
    <text evidence="10">The sequence shown here is derived from an EMBL/GenBank/DDBJ whole genome shotgun (WGS) entry which is preliminary data.</text>
</comment>
<comment type="subunit">
    <text evidence="5">Homodimer or homotetramer.</text>
</comment>
<evidence type="ECO:0000313" key="11">
    <source>
        <dbReference type="Proteomes" id="UP000054976"/>
    </source>
</evidence>